<feature type="domain" description="FtsX extracellular" evidence="15">
    <location>
        <begin position="62"/>
        <end position="152"/>
    </location>
</feature>
<dbReference type="InterPro" id="IPR040690">
    <property type="entry name" value="FtsX_ECD"/>
</dbReference>
<comment type="similarity">
    <text evidence="2 12">Belongs to the ABC-4 integral membrane protein family. FtsX subfamily.</text>
</comment>
<dbReference type="InterPro" id="IPR047590">
    <property type="entry name" value="FtsX_proteobact-type"/>
</dbReference>
<comment type="subcellular location">
    <subcellularLocation>
        <location evidence="1">Cell inner membrane</location>
        <topology evidence="1">Multi-pass membrane protein</topology>
    </subcellularLocation>
</comment>
<evidence type="ECO:0000256" key="2">
    <source>
        <dbReference type="ARBA" id="ARBA00007379"/>
    </source>
</evidence>
<dbReference type="GO" id="GO:0051301">
    <property type="term" value="P:cell division"/>
    <property type="evidence" value="ECO:0007669"/>
    <property type="project" value="UniProtKB-KW"/>
</dbReference>
<proteinExistence type="inferred from homology"/>
<dbReference type="AlphaFoldDB" id="Q3SLS8"/>
<dbReference type="HOGENOM" id="CLU_073546_0_0_4"/>
<dbReference type="KEGG" id="tbd:Tbd_0374"/>
<comment type="function">
    <text evidence="12">Part of the ABC transporter FtsEX involved in cellular division.</text>
</comment>
<dbReference type="GO" id="GO:0032153">
    <property type="term" value="C:cell division site"/>
    <property type="evidence" value="ECO:0007669"/>
    <property type="project" value="TreeGrafter"/>
</dbReference>
<evidence type="ECO:0000256" key="3">
    <source>
        <dbReference type="ARBA" id="ARBA00011160"/>
    </source>
</evidence>
<dbReference type="STRING" id="292415.Tbd_0374"/>
<keyword evidence="6 12" id="KW-0997">Cell inner membrane</keyword>
<dbReference type="PANTHER" id="PTHR47755:SF1">
    <property type="entry name" value="CELL DIVISION PROTEIN FTSX"/>
    <property type="match status" value="1"/>
</dbReference>
<feature type="transmembrane region" description="Helical" evidence="13">
    <location>
        <begin position="174"/>
        <end position="199"/>
    </location>
</feature>
<organism evidence="16 17">
    <name type="scientific">Thiobacillus denitrificans (strain ATCC 25259 / T1)</name>
    <dbReference type="NCBI Taxonomy" id="292415"/>
    <lineage>
        <taxon>Bacteria</taxon>
        <taxon>Pseudomonadati</taxon>
        <taxon>Pseudomonadota</taxon>
        <taxon>Betaproteobacteria</taxon>
        <taxon>Nitrosomonadales</taxon>
        <taxon>Thiobacillaceae</taxon>
        <taxon>Thiobacillus</taxon>
    </lineage>
</organism>
<feature type="transmembrane region" description="Helical" evidence="13">
    <location>
        <begin position="27"/>
        <end position="47"/>
    </location>
</feature>
<dbReference type="RefSeq" id="WP_011310887.1">
    <property type="nucleotide sequence ID" value="NC_007404.1"/>
</dbReference>
<evidence type="ECO:0000256" key="13">
    <source>
        <dbReference type="SAM" id="Phobius"/>
    </source>
</evidence>
<dbReference type="Gene3D" id="3.30.70.3040">
    <property type="match status" value="1"/>
</dbReference>
<comment type="subunit">
    <text evidence="3">Forms a membrane-associated complex with FtsE.</text>
</comment>
<keyword evidence="17" id="KW-1185">Reference proteome</keyword>
<evidence type="ECO:0000256" key="4">
    <source>
        <dbReference type="ARBA" id="ARBA00021907"/>
    </source>
</evidence>
<evidence type="ECO:0000259" key="15">
    <source>
        <dbReference type="Pfam" id="PF18075"/>
    </source>
</evidence>
<feature type="domain" description="ABC3 transporter permease C-terminal" evidence="14">
    <location>
        <begin position="176"/>
        <end position="296"/>
    </location>
</feature>
<dbReference type="PANTHER" id="PTHR47755">
    <property type="entry name" value="CELL DIVISION PROTEIN FTSX"/>
    <property type="match status" value="1"/>
</dbReference>
<accession>Q3SLS8</accession>
<dbReference type="OrthoDB" id="9813411at2"/>
<evidence type="ECO:0000259" key="14">
    <source>
        <dbReference type="Pfam" id="PF02687"/>
    </source>
</evidence>
<gene>
    <name evidence="16" type="ordered locus">Tbd_0374</name>
</gene>
<evidence type="ECO:0000256" key="7">
    <source>
        <dbReference type="ARBA" id="ARBA00022618"/>
    </source>
</evidence>
<dbReference type="Pfam" id="PF02687">
    <property type="entry name" value="FtsX"/>
    <property type="match status" value="1"/>
</dbReference>
<evidence type="ECO:0000256" key="8">
    <source>
        <dbReference type="ARBA" id="ARBA00022692"/>
    </source>
</evidence>
<evidence type="ECO:0000256" key="12">
    <source>
        <dbReference type="PIRNR" id="PIRNR003097"/>
    </source>
</evidence>
<evidence type="ECO:0000256" key="11">
    <source>
        <dbReference type="ARBA" id="ARBA00023306"/>
    </source>
</evidence>
<dbReference type="eggNOG" id="COG2177">
    <property type="taxonomic scope" value="Bacteria"/>
</dbReference>
<dbReference type="Proteomes" id="UP000008291">
    <property type="component" value="Chromosome"/>
</dbReference>
<feature type="transmembrane region" description="Helical" evidence="13">
    <location>
        <begin position="272"/>
        <end position="291"/>
    </location>
</feature>
<keyword evidence="7 12" id="KW-0132">Cell division</keyword>
<keyword evidence="10 12" id="KW-0472">Membrane</keyword>
<evidence type="ECO:0000256" key="5">
    <source>
        <dbReference type="ARBA" id="ARBA00022475"/>
    </source>
</evidence>
<dbReference type="PIRSF" id="PIRSF003097">
    <property type="entry name" value="FtsX"/>
    <property type="match status" value="1"/>
</dbReference>
<reference evidence="16 17" key="1">
    <citation type="journal article" date="2006" name="J. Bacteriol.">
        <title>The genome sequence of the obligately chemolithoautotrophic, facultatively anaerobic bacterium Thiobacillus denitrificans.</title>
        <authorList>
            <person name="Beller H.R."/>
            <person name="Chain P.S."/>
            <person name="Letain T.E."/>
            <person name="Chakicherla A."/>
            <person name="Larimer F.W."/>
            <person name="Richardson P.M."/>
            <person name="Coleman M.A."/>
            <person name="Wood A.P."/>
            <person name="Kelly D.P."/>
        </authorList>
    </citation>
    <scope>NUCLEOTIDE SEQUENCE [LARGE SCALE GENOMIC DNA]</scope>
    <source>
        <strain evidence="16 17">ATCC 25259</strain>
    </source>
</reference>
<keyword evidence="8 13" id="KW-0812">Transmembrane</keyword>
<evidence type="ECO:0000256" key="10">
    <source>
        <dbReference type="ARBA" id="ARBA00023136"/>
    </source>
</evidence>
<dbReference type="InterPro" id="IPR004513">
    <property type="entry name" value="FtsX"/>
</dbReference>
<dbReference type="EMBL" id="CP000116">
    <property type="protein sequence ID" value="AAZ96327.1"/>
    <property type="molecule type" value="Genomic_DNA"/>
</dbReference>
<evidence type="ECO:0000256" key="9">
    <source>
        <dbReference type="ARBA" id="ARBA00022989"/>
    </source>
</evidence>
<dbReference type="Pfam" id="PF18075">
    <property type="entry name" value="FtsX_ECD"/>
    <property type="match status" value="1"/>
</dbReference>
<evidence type="ECO:0000313" key="16">
    <source>
        <dbReference type="EMBL" id="AAZ96327.1"/>
    </source>
</evidence>
<dbReference type="GO" id="GO:0005886">
    <property type="term" value="C:plasma membrane"/>
    <property type="evidence" value="ECO:0007669"/>
    <property type="project" value="UniProtKB-SubCell"/>
</dbReference>
<sequence>MIGWLRHQKHALVEAVRRLAAQPLSTLLAALAMGVAISLPSGLYLVIGNFERLAGTLPAQPEISVFLADDVSAAQKDAVAARLRGPDIAQARFVPKDAALVALSATQELGDVTAGLTENPLPDAWLVRPRDTTRAELARVAADLKNLPGVAETHVDSAWAERLQTALELGRTGVWVLAGLFAVALAAISGNVIRAQVLARRDEIQVSRLIGATDRYVRRPFLYVGALQGGLGGAATLGILAFSGEILRPGVERLAALYGSSFHLVGPRAAEVTAVLAVTALFGWLGAWLAVTRALHRVEAGYSGLIKS</sequence>
<dbReference type="NCBIfam" id="TIGR00439">
    <property type="entry name" value="FtsX_Gneg"/>
    <property type="match status" value="1"/>
</dbReference>
<keyword evidence="11 12" id="KW-0131">Cell cycle</keyword>
<feature type="transmembrane region" description="Helical" evidence="13">
    <location>
        <begin position="220"/>
        <end position="242"/>
    </location>
</feature>
<evidence type="ECO:0000256" key="1">
    <source>
        <dbReference type="ARBA" id="ARBA00004429"/>
    </source>
</evidence>
<evidence type="ECO:0000256" key="6">
    <source>
        <dbReference type="ARBA" id="ARBA00022519"/>
    </source>
</evidence>
<evidence type="ECO:0000313" key="17">
    <source>
        <dbReference type="Proteomes" id="UP000008291"/>
    </source>
</evidence>
<keyword evidence="5 12" id="KW-1003">Cell membrane</keyword>
<name>Q3SLS8_THIDA</name>
<dbReference type="InterPro" id="IPR003838">
    <property type="entry name" value="ABC3_permease_C"/>
</dbReference>
<keyword evidence="9 13" id="KW-1133">Transmembrane helix</keyword>
<protein>
    <recommendedName>
        <fullName evidence="4 12">Cell division protein FtsX</fullName>
    </recommendedName>
</protein>